<evidence type="ECO:0000313" key="2">
    <source>
        <dbReference type="Proteomes" id="UP000828390"/>
    </source>
</evidence>
<dbReference type="AlphaFoldDB" id="A0A9D4MJR6"/>
<sequence length="59" mass="6974">MNHIRMVFTDIQFMSPNYSANSTSGESRGTRQQIVFQQTMVVFFYAKFYEEAPRMGYAY</sequence>
<organism evidence="1 2">
    <name type="scientific">Dreissena polymorpha</name>
    <name type="common">Zebra mussel</name>
    <name type="synonym">Mytilus polymorpha</name>
    <dbReference type="NCBI Taxonomy" id="45954"/>
    <lineage>
        <taxon>Eukaryota</taxon>
        <taxon>Metazoa</taxon>
        <taxon>Spiralia</taxon>
        <taxon>Lophotrochozoa</taxon>
        <taxon>Mollusca</taxon>
        <taxon>Bivalvia</taxon>
        <taxon>Autobranchia</taxon>
        <taxon>Heteroconchia</taxon>
        <taxon>Euheterodonta</taxon>
        <taxon>Imparidentia</taxon>
        <taxon>Neoheterodontei</taxon>
        <taxon>Myida</taxon>
        <taxon>Dreissenoidea</taxon>
        <taxon>Dreissenidae</taxon>
        <taxon>Dreissena</taxon>
    </lineage>
</organism>
<keyword evidence="2" id="KW-1185">Reference proteome</keyword>
<evidence type="ECO:0000313" key="1">
    <source>
        <dbReference type="EMBL" id="KAH3877521.1"/>
    </source>
</evidence>
<accession>A0A9D4MJR6</accession>
<reference evidence="1" key="2">
    <citation type="submission" date="2020-11" db="EMBL/GenBank/DDBJ databases">
        <authorList>
            <person name="McCartney M.A."/>
            <person name="Auch B."/>
            <person name="Kono T."/>
            <person name="Mallez S."/>
            <person name="Becker A."/>
            <person name="Gohl D.M."/>
            <person name="Silverstein K.A.T."/>
            <person name="Koren S."/>
            <person name="Bechman K.B."/>
            <person name="Herman A."/>
            <person name="Abrahante J.E."/>
            <person name="Garbe J."/>
        </authorList>
    </citation>
    <scope>NUCLEOTIDE SEQUENCE</scope>
    <source>
        <strain evidence="1">Duluth1</strain>
        <tissue evidence="1">Whole animal</tissue>
    </source>
</reference>
<name>A0A9D4MJR6_DREPO</name>
<dbReference type="Proteomes" id="UP000828390">
    <property type="component" value="Unassembled WGS sequence"/>
</dbReference>
<gene>
    <name evidence="1" type="ORF">DPMN_001394</name>
</gene>
<comment type="caution">
    <text evidence="1">The sequence shown here is derived from an EMBL/GenBank/DDBJ whole genome shotgun (WGS) entry which is preliminary data.</text>
</comment>
<proteinExistence type="predicted"/>
<reference evidence="1" key="1">
    <citation type="journal article" date="2019" name="bioRxiv">
        <title>The Genome of the Zebra Mussel, Dreissena polymorpha: A Resource for Invasive Species Research.</title>
        <authorList>
            <person name="McCartney M.A."/>
            <person name="Auch B."/>
            <person name="Kono T."/>
            <person name="Mallez S."/>
            <person name="Zhang Y."/>
            <person name="Obille A."/>
            <person name="Becker A."/>
            <person name="Abrahante J.E."/>
            <person name="Garbe J."/>
            <person name="Badalamenti J.P."/>
            <person name="Herman A."/>
            <person name="Mangelson H."/>
            <person name="Liachko I."/>
            <person name="Sullivan S."/>
            <person name="Sone E.D."/>
            <person name="Koren S."/>
            <person name="Silverstein K.A.T."/>
            <person name="Beckman K.B."/>
            <person name="Gohl D.M."/>
        </authorList>
    </citation>
    <scope>NUCLEOTIDE SEQUENCE</scope>
    <source>
        <strain evidence="1">Duluth1</strain>
        <tissue evidence="1">Whole animal</tissue>
    </source>
</reference>
<protein>
    <submittedName>
        <fullName evidence="1">Uncharacterized protein</fullName>
    </submittedName>
</protein>
<dbReference type="EMBL" id="JAIWYP010000001">
    <property type="protein sequence ID" value="KAH3877521.1"/>
    <property type="molecule type" value="Genomic_DNA"/>
</dbReference>